<organism evidence="2 3">
    <name type="scientific">Alistipes communis</name>
    <dbReference type="NCBI Taxonomy" id="2585118"/>
    <lineage>
        <taxon>Bacteria</taxon>
        <taxon>Pseudomonadati</taxon>
        <taxon>Bacteroidota</taxon>
        <taxon>Bacteroidia</taxon>
        <taxon>Bacteroidales</taxon>
        <taxon>Rikenellaceae</taxon>
        <taxon>Alistipes</taxon>
    </lineage>
</organism>
<dbReference type="InterPro" id="IPR011032">
    <property type="entry name" value="GroES-like_sf"/>
</dbReference>
<dbReference type="Pfam" id="PF08240">
    <property type="entry name" value="ADH_N"/>
    <property type="match status" value="1"/>
</dbReference>
<proteinExistence type="predicted"/>
<accession>A0A4Y1WR35</accession>
<dbReference type="InterPro" id="IPR013154">
    <property type="entry name" value="ADH-like_N"/>
</dbReference>
<dbReference type="InterPro" id="IPR036291">
    <property type="entry name" value="NAD(P)-bd_dom_sf"/>
</dbReference>
<evidence type="ECO:0000313" key="2">
    <source>
        <dbReference type="EMBL" id="BBL03145.1"/>
    </source>
</evidence>
<dbReference type="SMART" id="SM00829">
    <property type="entry name" value="PKS_ER"/>
    <property type="match status" value="1"/>
</dbReference>
<dbReference type="CDD" id="cd05289">
    <property type="entry name" value="MDR_like_2"/>
    <property type="match status" value="1"/>
</dbReference>
<dbReference type="OrthoDB" id="9787435at2"/>
<dbReference type="InterPro" id="IPR020843">
    <property type="entry name" value="ER"/>
</dbReference>
<dbReference type="GO" id="GO:0016491">
    <property type="term" value="F:oxidoreductase activity"/>
    <property type="evidence" value="ECO:0007669"/>
    <property type="project" value="InterPro"/>
</dbReference>
<sequence>MKAMILERFGGTERFAVATVPAPVPKRGEVLVTIKAAGVNPIDVKTRRGGGIADSLRRQRPMILGWDLSGVVSKTGEGVEEFRIGDPVFGTVNFPGPGCAYAEFAAVPAEHLALKPLNVSHEEAAAAAQSPLTAWQALVETGGIGAGARVLIHGGAGGVGHHAVQIAKTLGCYVISTAAGRDAGFVRNLGADEVIDFNTERFEERAKEIDFVLDTVGGENFVRSLHVLRPDGMIVLLPSDRKAEADEAAVAYGVGNYRHILMHSSGEGMRRIADLLAGGRLRVHVDSVFPFGEIARAHERLEGGGVRGKVVVAME</sequence>
<dbReference type="Proteomes" id="UP000318946">
    <property type="component" value="Chromosome"/>
</dbReference>
<dbReference type="Gene3D" id="3.40.50.720">
    <property type="entry name" value="NAD(P)-binding Rossmann-like Domain"/>
    <property type="match status" value="1"/>
</dbReference>
<dbReference type="GeneID" id="78341173"/>
<dbReference type="PANTHER" id="PTHR11695:SF294">
    <property type="entry name" value="RETICULON-4-INTERACTING PROTEIN 1, MITOCHONDRIAL"/>
    <property type="match status" value="1"/>
</dbReference>
<feature type="domain" description="Enoyl reductase (ER)" evidence="1">
    <location>
        <begin position="10"/>
        <end position="312"/>
    </location>
</feature>
<evidence type="ECO:0000259" key="1">
    <source>
        <dbReference type="SMART" id="SM00829"/>
    </source>
</evidence>
<dbReference type="Pfam" id="PF13602">
    <property type="entry name" value="ADH_zinc_N_2"/>
    <property type="match status" value="1"/>
</dbReference>
<name>A0A4Y1WR35_9BACT</name>
<dbReference type="SUPFAM" id="SSF50129">
    <property type="entry name" value="GroES-like"/>
    <property type="match status" value="1"/>
</dbReference>
<dbReference type="AlphaFoldDB" id="A0A4Y1WR35"/>
<dbReference type="Gene3D" id="3.90.180.10">
    <property type="entry name" value="Medium-chain alcohol dehydrogenases, catalytic domain"/>
    <property type="match status" value="1"/>
</dbReference>
<dbReference type="KEGG" id="acou:A5CBH24_04580"/>
<gene>
    <name evidence="2" type="primary">qor</name>
    <name evidence="2" type="ORF">A5CBH24_04580</name>
</gene>
<protein>
    <submittedName>
        <fullName evidence="2">NADPH:quinone reductase</fullName>
    </submittedName>
</protein>
<reference evidence="3" key="1">
    <citation type="submission" date="2019-06" db="EMBL/GenBank/DDBJ databases">
        <title>Alistipes onderdonkii subsp. vulgaris subsp. nov., Alistipes dispar sp. nov. and Alistipes communis sp. nov., isolated from human faeces, and creation of Alistipes onderdonkii subsp. onderdonkii subsp. nov.</title>
        <authorList>
            <person name="Sakamoto M."/>
            <person name="Ikeyama N."/>
            <person name="Ogata Y."/>
            <person name="Suda W."/>
            <person name="Iino T."/>
            <person name="Hattori M."/>
            <person name="Ohkuma M."/>
        </authorList>
    </citation>
    <scope>NUCLEOTIDE SEQUENCE [LARGE SCALE GENOMIC DNA]</scope>
    <source>
        <strain evidence="3">5CBH24</strain>
    </source>
</reference>
<dbReference type="PANTHER" id="PTHR11695">
    <property type="entry name" value="ALCOHOL DEHYDROGENASE RELATED"/>
    <property type="match status" value="1"/>
</dbReference>
<dbReference type="EMBL" id="AP019735">
    <property type="protein sequence ID" value="BBL03145.1"/>
    <property type="molecule type" value="Genomic_DNA"/>
</dbReference>
<dbReference type="InterPro" id="IPR050700">
    <property type="entry name" value="YIM1/Zinc_Alcohol_DH_Fams"/>
</dbReference>
<keyword evidence="3" id="KW-1185">Reference proteome</keyword>
<dbReference type="RefSeq" id="WP_141412071.1">
    <property type="nucleotide sequence ID" value="NZ_AP019735.1"/>
</dbReference>
<dbReference type="SUPFAM" id="SSF51735">
    <property type="entry name" value="NAD(P)-binding Rossmann-fold domains"/>
    <property type="match status" value="1"/>
</dbReference>
<evidence type="ECO:0000313" key="3">
    <source>
        <dbReference type="Proteomes" id="UP000318946"/>
    </source>
</evidence>